<feature type="transmembrane region" description="Helical" evidence="7">
    <location>
        <begin position="236"/>
        <end position="256"/>
    </location>
</feature>
<dbReference type="EMBL" id="AZJI01000004">
    <property type="protein sequence ID" value="ETD24231.1"/>
    <property type="molecule type" value="Genomic_DNA"/>
</dbReference>
<keyword evidence="12" id="KW-1185">Reference proteome</keyword>
<gene>
    <name evidence="11" type="ORF">HMPREF2086_00981</name>
</gene>
<dbReference type="Gene3D" id="1.10.287.1260">
    <property type="match status" value="1"/>
</dbReference>
<dbReference type="InterPro" id="IPR011014">
    <property type="entry name" value="MscS_channel_TM-2"/>
</dbReference>
<dbReference type="InterPro" id="IPR023408">
    <property type="entry name" value="MscS_beta-dom_sf"/>
</dbReference>
<organism evidence="11 12">
    <name type="scientific">Helicobacter macacae MIT 99-5501</name>
    <dbReference type="NCBI Taxonomy" id="1357400"/>
    <lineage>
        <taxon>Bacteria</taxon>
        <taxon>Pseudomonadati</taxon>
        <taxon>Campylobacterota</taxon>
        <taxon>Epsilonproteobacteria</taxon>
        <taxon>Campylobacterales</taxon>
        <taxon>Helicobacteraceae</taxon>
        <taxon>Helicobacter</taxon>
    </lineage>
</organism>
<dbReference type="GO" id="GO:0008381">
    <property type="term" value="F:mechanosensitive monoatomic ion channel activity"/>
    <property type="evidence" value="ECO:0007669"/>
    <property type="project" value="UniProtKB-ARBA"/>
</dbReference>
<evidence type="ECO:0000256" key="7">
    <source>
        <dbReference type="SAM" id="Phobius"/>
    </source>
</evidence>
<dbReference type="PANTHER" id="PTHR43634:SF2">
    <property type="entry name" value="LOW CONDUCTANCE MECHANOSENSITIVE CHANNEL YNAI"/>
    <property type="match status" value="1"/>
</dbReference>
<feature type="transmembrane region" description="Helical" evidence="7">
    <location>
        <begin position="178"/>
        <end position="198"/>
    </location>
</feature>
<dbReference type="InterPro" id="IPR011066">
    <property type="entry name" value="MscS_channel_C_sf"/>
</dbReference>
<sequence length="475" mass="53651">MLNQKKMREKIINQIRILALIFCSVFLVDFALASELESTQTSQVLNTDTTYNLLQIKAFDSAIKHSLVLLEVAFINAKLESYASPLILRVILSLIAFGFLWLFRRILTRLVMWLISLSFHLAKQDKDAQSKIQREIIKPVSLFLFLLSLDISINILYYPSLSPKELEKWFSVGYVVNFGWFIIIALRGYAAVFISTITQKNTTQHFRKEVLNLLLKIAYFFIVIIMLLWILKILGFNISAIIASLGLGGLAVALAVKDMLANFFASVMLLFDNSFSQGDRIECGGVDGVVVEMGLRRTTIRTSDNALVLVPNSELANKSIINWSRRKAGRLIKLNIGLTYSTSREQVCECAKVIKNMLLEHPKIAKDSDEKEGLDFSISFKQDIISVDDYLGYKGSVYVVLNELSDSSIDILVYCFSKAISYGEFLLTKEEILLEIMHIVESMGLSFAFPSQSVYIEQVPQNPQNTLANIPQKTT</sequence>
<comment type="caution">
    <text evidence="11">The sequence shown here is derived from an EMBL/GenBank/DDBJ whole genome shotgun (WGS) entry which is preliminary data.</text>
</comment>
<dbReference type="STRING" id="1357400.HMPREF2086_00981"/>
<name>V8CBW8_9HELI</name>
<feature type="domain" description="Mechanosensitive ion channel MscS" evidence="8">
    <location>
        <begin position="258"/>
        <end position="325"/>
    </location>
</feature>
<evidence type="ECO:0000259" key="8">
    <source>
        <dbReference type="Pfam" id="PF00924"/>
    </source>
</evidence>
<feature type="transmembrane region" description="Helical" evidence="7">
    <location>
        <begin position="86"/>
        <end position="103"/>
    </location>
</feature>
<evidence type="ECO:0000256" key="6">
    <source>
        <dbReference type="ARBA" id="ARBA00023136"/>
    </source>
</evidence>
<dbReference type="SUPFAM" id="SSF82861">
    <property type="entry name" value="Mechanosensitive channel protein MscS (YggB), transmembrane region"/>
    <property type="match status" value="1"/>
</dbReference>
<dbReference type="RefSeq" id="WP_023927705.1">
    <property type="nucleotide sequence ID" value="NZ_KI669454.1"/>
</dbReference>
<feature type="transmembrane region" description="Helical" evidence="7">
    <location>
        <begin position="210"/>
        <end position="230"/>
    </location>
</feature>
<dbReference type="PANTHER" id="PTHR43634">
    <property type="entry name" value="OW CONDUCTANCE MECHANOSENSITIVE CHANNEL"/>
    <property type="match status" value="1"/>
</dbReference>
<keyword evidence="4 7" id="KW-0812">Transmembrane</keyword>
<dbReference type="Gene3D" id="3.30.70.100">
    <property type="match status" value="1"/>
</dbReference>
<dbReference type="HOGENOM" id="CLU_037945_0_4_7"/>
<evidence type="ECO:0000259" key="9">
    <source>
        <dbReference type="Pfam" id="PF21082"/>
    </source>
</evidence>
<dbReference type="InterPro" id="IPR006685">
    <property type="entry name" value="MscS_channel_2nd"/>
</dbReference>
<feature type="domain" description="Mechanosensitive ion channel transmembrane helices 2/3" evidence="10">
    <location>
        <begin position="216"/>
        <end position="257"/>
    </location>
</feature>
<dbReference type="SUPFAM" id="SSF82689">
    <property type="entry name" value="Mechanosensitive channel protein MscS (YggB), C-terminal domain"/>
    <property type="match status" value="1"/>
</dbReference>
<keyword evidence="5 7" id="KW-1133">Transmembrane helix</keyword>
<dbReference type="SUPFAM" id="SSF50182">
    <property type="entry name" value="Sm-like ribonucleoproteins"/>
    <property type="match status" value="1"/>
</dbReference>
<comment type="subcellular location">
    <subcellularLocation>
        <location evidence="1">Cell membrane</location>
        <topology evidence="1">Multi-pass membrane protein</topology>
    </subcellularLocation>
</comment>
<evidence type="ECO:0000256" key="3">
    <source>
        <dbReference type="ARBA" id="ARBA00022475"/>
    </source>
</evidence>
<dbReference type="GO" id="GO:0005886">
    <property type="term" value="C:plasma membrane"/>
    <property type="evidence" value="ECO:0007669"/>
    <property type="project" value="UniProtKB-SubCell"/>
</dbReference>
<dbReference type="eggNOG" id="COG0668">
    <property type="taxonomic scope" value="Bacteria"/>
</dbReference>
<dbReference type="Pfam" id="PF00924">
    <property type="entry name" value="MS_channel_2nd"/>
    <property type="match status" value="1"/>
</dbReference>
<keyword evidence="3" id="KW-1003">Cell membrane</keyword>
<evidence type="ECO:0000256" key="1">
    <source>
        <dbReference type="ARBA" id="ARBA00004651"/>
    </source>
</evidence>
<dbReference type="InterPro" id="IPR045042">
    <property type="entry name" value="YnaI-like"/>
</dbReference>
<dbReference type="Pfam" id="PF21088">
    <property type="entry name" value="MS_channel_1st"/>
    <property type="match status" value="1"/>
</dbReference>
<dbReference type="Proteomes" id="UP000018731">
    <property type="component" value="Unassembled WGS sequence"/>
</dbReference>
<dbReference type="AlphaFoldDB" id="V8CBW8"/>
<dbReference type="PATRIC" id="fig|1357400.3.peg.1340"/>
<evidence type="ECO:0000256" key="5">
    <source>
        <dbReference type="ARBA" id="ARBA00022989"/>
    </source>
</evidence>
<evidence type="ECO:0000256" key="2">
    <source>
        <dbReference type="ARBA" id="ARBA00008017"/>
    </source>
</evidence>
<evidence type="ECO:0000313" key="12">
    <source>
        <dbReference type="Proteomes" id="UP000018731"/>
    </source>
</evidence>
<keyword evidence="6 7" id="KW-0472">Membrane</keyword>
<protein>
    <recommendedName>
        <fullName evidence="13">Mechanosensitive ion channel inner membrane domain-containing protein</fullName>
    </recommendedName>
</protein>
<dbReference type="Gene3D" id="2.30.30.60">
    <property type="match status" value="1"/>
</dbReference>
<evidence type="ECO:0000259" key="10">
    <source>
        <dbReference type="Pfam" id="PF21088"/>
    </source>
</evidence>
<dbReference type="Pfam" id="PF21082">
    <property type="entry name" value="MS_channel_3rd"/>
    <property type="match status" value="1"/>
</dbReference>
<comment type="similarity">
    <text evidence="2">Belongs to the MscS (TC 1.A.23) family.</text>
</comment>
<dbReference type="InterPro" id="IPR049278">
    <property type="entry name" value="MS_channel_C"/>
</dbReference>
<dbReference type="InterPro" id="IPR010920">
    <property type="entry name" value="LSM_dom_sf"/>
</dbReference>
<dbReference type="InterPro" id="IPR049142">
    <property type="entry name" value="MS_channel_1st"/>
</dbReference>
<feature type="domain" description="Mechanosensitive ion channel MscS C-terminal" evidence="9">
    <location>
        <begin position="332"/>
        <end position="447"/>
    </location>
</feature>
<evidence type="ECO:0000256" key="4">
    <source>
        <dbReference type="ARBA" id="ARBA00022692"/>
    </source>
</evidence>
<evidence type="ECO:0000313" key="11">
    <source>
        <dbReference type="EMBL" id="ETD24231.1"/>
    </source>
</evidence>
<feature type="transmembrane region" description="Helical" evidence="7">
    <location>
        <begin position="140"/>
        <end position="158"/>
    </location>
</feature>
<evidence type="ECO:0008006" key="13">
    <source>
        <dbReference type="Google" id="ProtNLM"/>
    </source>
</evidence>
<accession>V8CBW8</accession>
<reference evidence="11 12" key="1">
    <citation type="journal article" date="2014" name="Genome Announc.">
        <title>Draft genome sequences of six enterohepatic helicobacter species isolated from humans and one from rhesus macaques.</title>
        <authorList>
            <person name="Shen Z."/>
            <person name="Sheh A."/>
            <person name="Young S.K."/>
            <person name="Abouelliel A."/>
            <person name="Ward D.V."/>
            <person name="Earl A.M."/>
            <person name="Fox J.G."/>
        </authorList>
    </citation>
    <scope>NUCLEOTIDE SEQUENCE [LARGE SCALE GENOMIC DNA]</scope>
    <source>
        <strain evidence="11 12">MIT 99-5501</strain>
    </source>
</reference>
<dbReference type="OrthoDB" id="9775207at2"/>
<proteinExistence type="inferred from homology"/>